<dbReference type="PANTHER" id="PTHR45527:SF1">
    <property type="entry name" value="FATTY ACID SYNTHASE"/>
    <property type="match status" value="1"/>
</dbReference>
<dbReference type="GO" id="GO:0009366">
    <property type="term" value="C:enterobactin synthetase complex"/>
    <property type="evidence" value="ECO:0007669"/>
    <property type="project" value="TreeGrafter"/>
</dbReference>
<gene>
    <name evidence="6" type="ORF">GJ700_09755</name>
</gene>
<dbReference type="GO" id="GO:0009239">
    <property type="term" value="P:enterobactin biosynthetic process"/>
    <property type="evidence" value="ECO:0007669"/>
    <property type="project" value="TreeGrafter"/>
</dbReference>
<sequence>MTQVPMQAVVTQLNEDGIYLFVNEGKLKTKALPGALTAAHAELIRRHRDALVAFLSPQEPERVPELASIDKSAGCALSYSQQRLWFLDQFEQGNSAYNIPLALQLTGELDHAAVATALTSILERHESLRTCFRQVEGQVLQFILPPQAVTVPITELDQPDPALRDTALRRLMGEEARRRFVLSEGPMLRAGLIRCSPRHHVLLLTMHHIASDGWSLNLVVQEFSHFYNCATRGHAPELPPLRYQYADYAHWQNAALAGSRVAEAVATYRHRLAAAPALHSLPTDQARPGEMTYNGDFYRRRLPPDASATLRSLAIAQGVSLFALLEAAYAVLLARFSGADDIVIGTPAANRTLRDVEPMIGFFVNTLVLRHRITRGMAFTEVLQQAAAGIADAYSLQEIPFEMMLNEVNPERSTSHHPLFQTFIAFDSRGRSRPSLHGLEVEELEHYHQFAKFDLSLYLQDDDDGLRLGWEYNTDLFRPATIHRLADSFAVLLAAIAAAPGCAVGALPLLSEEQAAQLTDIAGQQALTPLPPHTVVRQIFDQAGAGAGNGALVHGARELCFAELAAKVRSLSAWLGREGIQPGDRVAVHMTRGIDMVLALLAVMARGAAYVPLDPEYPRERLAYIADDADVAAILVDSDAAAGHFPATRRRLLVQHGLSAADAPGEADLSRLEGAAYLIYTSGSTGVPKGVVISHANVANLLLGLDQRLQEPAGTAPVTMLAVTSMSFDISVLELFWTLSRGHRVVLADAQAQHRPPAPADELPRRQSGNGLAFSLYYFASDPERQGHGKYDLLMAGAQFADQNGFDAVWMPERHFHAFGGQFPNPCITAAALSQVTKRLQLRAGSVVLPLHNPIQVAEDWSMVDNLSGGRAGVSVTCGWHFNDFVFAPENYNNRYEHMFEGIEVLRKLWRGEAHQAVAGNGDQVEVRIRPLPLQAQMPIWLTTAGNPETFRRAGRLGLHLLTHILGQTPAQLAANIAIYREARAQAGFAPQTGKVSVMVHTFVCGDMETAHRLAQAPFKEYLRSSAGLLRPFAEAQGWGTDVDPEVLLEAGCQRYFRTNALFGTVEHCARIAHSLYDAGVDEIASLIDFGVDQAQVVEHLRYLGQLRQLMQHRTEQPATPSTLSELIEAHGVNIMQSTPSLMHLMLNEPGAAQAIGRLDRLLLGGEHLSPAVLQALRPHFRGRLHNMYGPTETTVWSGTARLDGLDSYLGHPIANTQFYVLDEAGQLVPPGVIGELYIGGLGVAMGYHGQPALTAERFLPDPYSRQPGRRMYRTGDLVRLRHDGYWDFHGRGDFQVKLNGFRIEPGDIEKALLHEADVTHAVVAVKKDQAGNDRLVAYVMARADAAQSTSMGNERVNSWQALYDETFAAPAASAGADPRFNFASWVSSYDQRAYPRELMQEWIDDTVARIPAPAHADVLEIGVGTGLVLFRLAPRVASYTGIDFAQNGLDYIAAHLGYLGEAAQQVRLRRCAAHEFAAQAGGRYDTAVLNSVVQYFPSEAYLTQVLGDVLANLKPGGSIFVGDVRHLALLEAFATSVEYARARPDDKLIQLRHRISQRVAHERELLLAPAYFANLPTHFPQIKRVQILPKPSHGHTEMSKYRYDVILHTAPALHASRELVLQWQQDLYSGDQVRQLLRTQAPDLCIIDGLPHPLLGNDMDLGACVARRDPQQTVGQLAATRPTPVADASLALLRAVAHDCGYETSLCWHAGGAAASVSLVLRSAAQLASARETAGAADSSAPMSNNPLKEDHSHALLPRLQRNLRQRLPGFMQPDTYILVEQWPYTPNGKIDLQGLPVPEAQVAKPRDYTAPQHELESELALMWAEVLNVERVGIHDNFFDLGGRSLLAAQLLNRIARRWGLELPVRVLFEGPTIAELARHLAQGGPARAVPLLPQGRRRGVPATLLQQSLWFSSLHGHNASLYNMSTSLEINGPLDPSRLSQALAALQQRHDLLNARFYVSDGHLCYDIEDRAPVGLEVRHLAGVGQVRHPNVTSHLRAFGDTPFDLATGPLFRLGLLVLGPDHAVLMFAIHHIISDGWSNRLLIRELFDLYEALATPQAPALPPLPIQYADYALWLDQQYGQDGFKSGLDYWAATLAGMPDLLQLPWDKPRPAVLGAEGGEHLFRLDADVSHLVRQLSSRLGITPYIFMLTAWQLFLSDWSSQYDIAVGTSVQNRSRVELEAVVGYFVNTVVVRQQFDWTHSLEQVLAKARATIVEAFDHQHVPFSLVVQRLNPPRSSSYAPVYQVRFSYEVLGNVELGRGGMAIQPVRADVAAAKFDLALLMNETDCGFEAALGYNRQLFGDTAIAAVCDRFAALIGALVRHAPDAPLASLRHTGAAADNRQERLSRLAARKRTGAIE</sequence>
<dbReference type="InterPro" id="IPR011251">
    <property type="entry name" value="Luciferase-like_dom"/>
</dbReference>
<name>A0A7X2ILE7_9BURK</name>
<dbReference type="InterPro" id="IPR009081">
    <property type="entry name" value="PP-bd_ACP"/>
</dbReference>
<dbReference type="SMART" id="SM00823">
    <property type="entry name" value="PKS_PP"/>
    <property type="match status" value="1"/>
</dbReference>
<dbReference type="Pfam" id="PF08242">
    <property type="entry name" value="Methyltransf_12"/>
    <property type="match status" value="1"/>
</dbReference>
<evidence type="ECO:0000313" key="6">
    <source>
        <dbReference type="EMBL" id="MRV71996.1"/>
    </source>
</evidence>
<dbReference type="Gene3D" id="1.10.10.1830">
    <property type="entry name" value="Non-ribosomal peptide synthase, adenylation domain"/>
    <property type="match status" value="1"/>
</dbReference>
<dbReference type="GO" id="GO:0047527">
    <property type="term" value="F:2,3-dihydroxybenzoate-serine ligase activity"/>
    <property type="evidence" value="ECO:0007669"/>
    <property type="project" value="TreeGrafter"/>
</dbReference>
<evidence type="ECO:0000259" key="5">
    <source>
        <dbReference type="PROSITE" id="PS50075"/>
    </source>
</evidence>
<dbReference type="GO" id="GO:0005829">
    <property type="term" value="C:cytosol"/>
    <property type="evidence" value="ECO:0007669"/>
    <property type="project" value="TreeGrafter"/>
</dbReference>
<evidence type="ECO:0000256" key="3">
    <source>
        <dbReference type="ARBA" id="ARBA00022553"/>
    </source>
</evidence>
<dbReference type="GO" id="GO:0016705">
    <property type="term" value="F:oxidoreductase activity, acting on paired donors, with incorporation or reduction of molecular oxygen"/>
    <property type="evidence" value="ECO:0007669"/>
    <property type="project" value="InterPro"/>
</dbReference>
<dbReference type="InterPro" id="IPR024011">
    <property type="entry name" value="Biosynth_lucif-like_mOase_dom"/>
</dbReference>
<dbReference type="Pfam" id="PF00550">
    <property type="entry name" value="PP-binding"/>
    <property type="match status" value="1"/>
</dbReference>
<evidence type="ECO:0000256" key="2">
    <source>
        <dbReference type="ARBA" id="ARBA00022450"/>
    </source>
</evidence>
<dbReference type="SUPFAM" id="SSF56801">
    <property type="entry name" value="Acetyl-CoA synthetase-like"/>
    <property type="match status" value="2"/>
</dbReference>
<dbReference type="Gene3D" id="3.20.20.30">
    <property type="entry name" value="Luciferase-like domain"/>
    <property type="match status" value="1"/>
</dbReference>
<evidence type="ECO:0000313" key="7">
    <source>
        <dbReference type="Proteomes" id="UP000446768"/>
    </source>
</evidence>
<dbReference type="PROSITE" id="PS50075">
    <property type="entry name" value="CARRIER"/>
    <property type="match status" value="1"/>
</dbReference>
<dbReference type="GO" id="GO:0031177">
    <property type="term" value="F:phosphopantetheine binding"/>
    <property type="evidence" value="ECO:0007669"/>
    <property type="project" value="InterPro"/>
</dbReference>
<dbReference type="InterPro" id="IPR023213">
    <property type="entry name" value="CAT-like_dom_sf"/>
</dbReference>
<dbReference type="CDD" id="cd02440">
    <property type="entry name" value="AdoMet_MTases"/>
    <property type="match status" value="1"/>
</dbReference>
<dbReference type="InterPro" id="IPR036736">
    <property type="entry name" value="ACP-like_sf"/>
</dbReference>
<dbReference type="FunFam" id="1.10.1200.10:FF:000005">
    <property type="entry name" value="Nonribosomal peptide synthetase 1"/>
    <property type="match status" value="1"/>
</dbReference>
<dbReference type="Pfam" id="PF00296">
    <property type="entry name" value="Bac_luciferase"/>
    <property type="match status" value="1"/>
</dbReference>
<dbReference type="Gene3D" id="3.30.559.30">
    <property type="entry name" value="Nonribosomal peptide synthetase, condensation domain"/>
    <property type="match status" value="2"/>
</dbReference>
<dbReference type="SUPFAM" id="SSF47336">
    <property type="entry name" value="ACP-like"/>
    <property type="match status" value="1"/>
</dbReference>
<organism evidence="6 7">
    <name type="scientific">Pseudoduganella rivuli</name>
    <dbReference type="NCBI Taxonomy" id="2666085"/>
    <lineage>
        <taxon>Bacteria</taxon>
        <taxon>Pseudomonadati</taxon>
        <taxon>Pseudomonadota</taxon>
        <taxon>Betaproteobacteria</taxon>
        <taxon>Burkholderiales</taxon>
        <taxon>Oxalobacteraceae</taxon>
        <taxon>Telluria group</taxon>
        <taxon>Pseudoduganella</taxon>
    </lineage>
</organism>
<dbReference type="Proteomes" id="UP000446768">
    <property type="component" value="Unassembled WGS sequence"/>
</dbReference>
<dbReference type="Pfam" id="PF00501">
    <property type="entry name" value="AMP-binding"/>
    <property type="match status" value="2"/>
</dbReference>
<evidence type="ECO:0000256" key="1">
    <source>
        <dbReference type="ARBA" id="ARBA00001957"/>
    </source>
</evidence>
<dbReference type="PANTHER" id="PTHR45527">
    <property type="entry name" value="NONRIBOSOMAL PEPTIDE SYNTHETASE"/>
    <property type="match status" value="1"/>
</dbReference>
<dbReference type="Pfam" id="PF00668">
    <property type="entry name" value="Condensation"/>
    <property type="match status" value="2"/>
</dbReference>
<dbReference type="EMBL" id="WKJJ01000005">
    <property type="protein sequence ID" value="MRV71996.1"/>
    <property type="molecule type" value="Genomic_DNA"/>
</dbReference>
<dbReference type="InterPro" id="IPR044894">
    <property type="entry name" value="TubC_N_sf"/>
</dbReference>
<dbReference type="InterPro" id="IPR036661">
    <property type="entry name" value="Luciferase-like_sf"/>
</dbReference>
<dbReference type="InterPro" id="IPR029063">
    <property type="entry name" value="SAM-dependent_MTases_sf"/>
</dbReference>
<dbReference type="CDD" id="cd19531">
    <property type="entry name" value="LCL_NRPS-like"/>
    <property type="match status" value="2"/>
</dbReference>
<keyword evidence="2" id="KW-0596">Phosphopantetheine</keyword>
<dbReference type="FunFam" id="2.30.38.10:FF:000001">
    <property type="entry name" value="Non-ribosomal peptide synthetase PvdI"/>
    <property type="match status" value="1"/>
</dbReference>
<dbReference type="SUPFAM" id="SSF51679">
    <property type="entry name" value="Bacterial luciferase-like"/>
    <property type="match status" value="1"/>
</dbReference>
<dbReference type="Pfam" id="PF18563">
    <property type="entry name" value="TubC_N"/>
    <property type="match status" value="1"/>
</dbReference>
<dbReference type="NCBIfam" id="TIGR04020">
    <property type="entry name" value="seco_metab_LLM"/>
    <property type="match status" value="1"/>
</dbReference>
<dbReference type="Gene3D" id="3.30.559.10">
    <property type="entry name" value="Chloramphenicol acetyltransferase-like domain"/>
    <property type="match status" value="2"/>
</dbReference>
<dbReference type="InterPro" id="IPR001242">
    <property type="entry name" value="Condensation_dom"/>
</dbReference>
<keyword evidence="3" id="KW-0597">Phosphoprotein</keyword>
<dbReference type="PROSITE" id="PS00455">
    <property type="entry name" value="AMP_BINDING"/>
    <property type="match status" value="1"/>
</dbReference>
<comment type="caution">
    <text evidence="6">The sequence shown here is derived from an EMBL/GenBank/DDBJ whole genome shotgun (WGS) entry which is preliminary data.</text>
</comment>
<dbReference type="FunFam" id="3.30.559.10:FF:000012">
    <property type="entry name" value="Non-ribosomal peptide synthetase"/>
    <property type="match status" value="1"/>
</dbReference>
<comment type="cofactor">
    <cofactor evidence="1">
        <name>pantetheine 4'-phosphate</name>
        <dbReference type="ChEBI" id="CHEBI:47942"/>
    </cofactor>
</comment>
<evidence type="ECO:0000256" key="4">
    <source>
        <dbReference type="ARBA" id="ARBA00022737"/>
    </source>
</evidence>
<dbReference type="InterPro" id="IPR020806">
    <property type="entry name" value="PKS_PP-bd"/>
</dbReference>
<dbReference type="InterPro" id="IPR045851">
    <property type="entry name" value="AMP-bd_C_sf"/>
</dbReference>
<dbReference type="GO" id="GO:0009403">
    <property type="term" value="P:toxin biosynthetic process"/>
    <property type="evidence" value="ECO:0007669"/>
    <property type="project" value="UniProtKB-ARBA"/>
</dbReference>
<feature type="domain" description="Carrier" evidence="5">
    <location>
        <begin position="1812"/>
        <end position="1887"/>
    </location>
</feature>
<accession>A0A7X2ILE7</accession>
<keyword evidence="7" id="KW-1185">Reference proteome</keyword>
<dbReference type="Gene3D" id="3.40.50.150">
    <property type="entry name" value="Vaccinia Virus protein VP39"/>
    <property type="match status" value="1"/>
</dbReference>
<dbReference type="InterPro" id="IPR041464">
    <property type="entry name" value="TubC_N"/>
</dbReference>
<dbReference type="InterPro" id="IPR013217">
    <property type="entry name" value="Methyltransf_12"/>
</dbReference>
<dbReference type="Gene3D" id="3.40.50.980">
    <property type="match status" value="1"/>
</dbReference>
<dbReference type="Gene3D" id="3.30.300.30">
    <property type="match status" value="2"/>
</dbReference>
<dbReference type="InterPro" id="IPR042099">
    <property type="entry name" value="ANL_N_sf"/>
</dbReference>
<protein>
    <submittedName>
        <fullName evidence="6">LLM class flavin-dependent oxidoreductase</fullName>
    </submittedName>
</protein>
<keyword evidence="4" id="KW-0677">Repeat</keyword>
<dbReference type="SUPFAM" id="SSF52777">
    <property type="entry name" value="CoA-dependent acyltransferases"/>
    <property type="match status" value="4"/>
</dbReference>
<dbReference type="InterPro" id="IPR020845">
    <property type="entry name" value="AMP-binding_CS"/>
</dbReference>
<dbReference type="Gene3D" id="2.30.38.10">
    <property type="entry name" value="Luciferase, Domain 3"/>
    <property type="match status" value="1"/>
</dbReference>
<reference evidence="6 7" key="1">
    <citation type="submission" date="2019-11" db="EMBL/GenBank/DDBJ databases">
        <title>Novel species isolated from a subtropical stream in China.</title>
        <authorList>
            <person name="Lu H."/>
        </authorList>
    </citation>
    <scope>NUCLEOTIDE SEQUENCE [LARGE SCALE GENOMIC DNA]</scope>
    <source>
        <strain evidence="6 7">FT92W</strain>
    </source>
</reference>
<proteinExistence type="predicted"/>
<dbReference type="Gene3D" id="3.40.50.12780">
    <property type="entry name" value="N-terminal domain of ligase-like"/>
    <property type="match status" value="1"/>
</dbReference>
<dbReference type="Gene3D" id="1.10.1200.10">
    <property type="entry name" value="ACP-like"/>
    <property type="match status" value="1"/>
</dbReference>
<dbReference type="SUPFAM" id="SSF53335">
    <property type="entry name" value="S-adenosyl-L-methionine-dependent methyltransferases"/>
    <property type="match status" value="1"/>
</dbReference>
<dbReference type="RefSeq" id="WP_154373109.1">
    <property type="nucleotide sequence ID" value="NZ_WKJJ01000005.1"/>
</dbReference>
<dbReference type="InterPro" id="IPR000873">
    <property type="entry name" value="AMP-dep_synth/lig_dom"/>
</dbReference>
<dbReference type="GO" id="GO:0043041">
    <property type="term" value="P:amino acid activation for nonribosomal peptide biosynthetic process"/>
    <property type="evidence" value="ECO:0007669"/>
    <property type="project" value="TreeGrafter"/>
</dbReference>